<name>A0A059B2I0_EUCGR</name>
<evidence type="ECO:0000313" key="2">
    <source>
        <dbReference type="EMBL" id="KCW60333.1"/>
    </source>
</evidence>
<feature type="domain" description="F-box" evidence="1">
    <location>
        <begin position="13"/>
        <end position="53"/>
    </location>
</feature>
<dbReference type="InterPro" id="IPR050942">
    <property type="entry name" value="F-box_BR-signaling"/>
</dbReference>
<protein>
    <recommendedName>
        <fullName evidence="1">F-box domain-containing protein</fullName>
    </recommendedName>
</protein>
<dbReference type="STRING" id="71139.A0A059B2I0"/>
<dbReference type="eggNOG" id="ENOG502QS0H">
    <property type="taxonomic scope" value="Eukaryota"/>
</dbReference>
<dbReference type="InterPro" id="IPR005174">
    <property type="entry name" value="KIB1-4_b-propeller"/>
</dbReference>
<dbReference type="EMBL" id="KK198760">
    <property type="protein sequence ID" value="KCW60333.1"/>
    <property type="molecule type" value="Genomic_DNA"/>
</dbReference>
<dbReference type="PANTHER" id="PTHR44259">
    <property type="entry name" value="OS07G0183000 PROTEIN-RELATED"/>
    <property type="match status" value="1"/>
</dbReference>
<accession>A0A059B2I0</accession>
<dbReference type="InterPro" id="IPR001810">
    <property type="entry name" value="F-box_dom"/>
</dbReference>
<dbReference type="SUPFAM" id="SSF81383">
    <property type="entry name" value="F-box domain"/>
    <property type="match status" value="1"/>
</dbReference>
<dbReference type="InParanoid" id="A0A059B2I0"/>
<organism evidence="2">
    <name type="scientific">Eucalyptus grandis</name>
    <name type="common">Flooded gum</name>
    <dbReference type="NCBI Taxonomy" id="71139"/>
    <lineage>
        <taxon>Eukaryota</taxon>
        <taxon>Viridiplantae</taxon>
        <taxon>Streptophyta</taxon>
        <taxon>Embryophyta</taxon>
        <taxon>Tracheophyta</taxon>
        <taxon>Spermatophyta</taxon>
        <taxon>Magnoliopsida</taxon>
        <taxon>eudicotyledons</taxon>
        <taxon>Gunneridae</taxon>
        <taxon>Pentapetalae</taxon>
        <taxon>rosids</taxon>
        <taxon>malvids</taxon>
        <taxon>Myrtales</taxon>
        <taxon>Myrtaceae</taxon>
        <taxon>Myrtoideae</taxon>
        <taxon>Eucalypteae</taxon>
        <taxon>Eucalyptus</taxon>
    </lineage>
</organism>
<dbReference type="Gramene" id="KCW60333">
    <property type="protein sequence ID" value="KCW60333"/>
    <property type="gene ID" value="EUGRSUZ_H03049"/>
</dbReference>
<dbReference type="InterPro" id="IPR036047">
    <property type="entry name" value="F-box-like_dom_sf"/>
</dbReference>
<proteinExistence type="predicted"/>
<dbReference type="FunCoup" id="A0A059B2I0">
    <property type="interactions" value="165"/>
</dbReference>
<sequence>MASTSIEGRWAALPEDLLQRCSQRLCLKNLSAIRAVCRSWQSADVKERSDIPWLMLMDKDGMLWREFFCLSCQQVHKKLLPEMRANRYLSSRGWVLMISRDGEFRMLENPMLRYRHIIELPNWNKFPNIKAPSPFYVEFISKFVLSDCTTTSPDYKVMVIYHIGQLALWKPGKEEWTAVNSPTDEKIYDVIYYKGSFVAVDFKDRILRCNVDGPTPFVAQVVFQVPRRLQEFEHEYPPGSLWYVNQVYLVQSTTGSLLFVSLQEQVASTITFRFHVLEIDLDTQMWTEVENLENTSLFLGHNSSFSLEVDEDHLIKPNCIYFTYSCLSSFQFTEDRGDKGMGIYHLEDGTVELHVEGKSSPPLWIEPCF</sequence>
<dbReference type="PANTHER" id="PTHR44259:SF65">
    <property type="entry name" value="F-BOX DOMAIN-CONTAINING PROTEIN"/>
    <property type="match status" value="1"/>
</dbReference>
<dbReference type="Pfam" id="PF03478">
    <property type="entry name" value="Beta-prop_KIB1-4"/>
    <property type="match status" value="1"/>
</dbReference>
<dbReference type="Gene3D" id="1.20.1280.50">
    <property type="match status" value="1"/>
</dbReference>
<evidence type="ECO:0000259" key="1">
    <source>
        <dbReference type="SMART" id="SM00256"/>
    </source>
</evidence>
<dbReference type="Pfam" id="PF00646">
    <property type="entry name" value="F-box"/>
    <property type="match status" value="1"/>
</dbReference>
<gene>
    <name evidence="2" type="ORF">EUGRSUZ_H03049</name>
</gene>
<dbReference type="OMA" id="TKGWLCT"/>
<dbReference type="SMART" id="SM00256">
    <property type="entry name" value="FBOX"/>
    <property type="match status" value="1"/>
</dbReference>
<dbReference type="AlphaFoldDB" id="A0A059B2I0"/>
<reference evidence="2" key="1">
    <citation type="submission" date="2013-07" db="EMBL/GenBank/DDBJ databases">
        <title>The genome of Eucalyptus grandis.</title>
        <authorList>
            <person name="Schmutz J."/>
            <person name="Hayes R."/>
            <person name="Myburg A."/>
            <person name="Tuskan G."/>
            <person name="Grattapaglia D."/>
            <person name="Rokhsar D.S."/>
        </authorList>
    </citation>
    <scope>NUCLEOTIDE SEQUENCE</scope>
    <source>
        <tissue evidence="2">Leaf extractions</tissue>
    </source>
</reference>